<evidence type="ECO:0000256" key="4">
    <source>
        <dbReference type="ARBA" id="ARBA00022737"/>
    </source>
</evidence>
<dbReference type="SUPFAM" id="SSF50044">
    <property type="entry name" value="SH3-domain"/>
    <property type="match status" value="2"/>
</dbReference>
<dbReference type="GO" id="GO:0055037">
    <property type="term" value="C:recycling endosome"/>
    <property type="evidence" value="ECO:0007669"/>
    <property type="project" value="TreeGrafter"/>
</dbReference>
<evidence type="ECO:0000256" key="8">
    <source>
        <dbReference type="PROSITE-ProRule" id="PRU00192"/>
    </source>
</evidence>
<dbReference type="GO" id="GO:0030833">
    <property type="term" value="P:regulation of actin filament polymerization"/>
    <property type="evidence" value="ECO:0007669"/>
    <property type="project" value="UniProtKB-ARBA"/>
</dbReference>
<dbReference type="GO" id="GO:0061024">
    <property type="term" value="P:membrane organization"/>
    <property type="evidence" value="ECO:0007669"/>
    <property type="project" value="UniProtKB-ARBA"/>
</dbReference>
<dbReference type="EMBL" id="KB630385">
    <property type="protein sequence ID" value="ERL83576.1"/>
    <property type="molecule type" value="Genomic_DNA"/>
</dbReference>
<dbReference type="Gene3D" id="1.20.1270.60">
    <property type="entry name" value="Arfaptin homology (AH) domain/BAR domain"/>
    <property type="match status" value="1"/>
</dbReference>
<dbReference type="InterPro" id="IPR001060">
    <property type="entry name" value="FCH_dom"/>
</dbReference>
<evidence type="ECO:0000256" key="5">
    <source>
        <dbReference type="ARBA" id="ARBA00023121"/>
    </source>
</evidence>
<dbReference type="FunFam" id="2.30.30.40:FF:000155">
    <property type="entry name" value="FCH and double SH3 domains protein"/>
    <property type="match status" value="1"/>
</dbReference>
<dbReference type="STRING" id="77166.U4TPJ7"/>
<dbReference type="AlphaFoldDB" id="U4TPJ7"/>
<name>U4TPJ7_DENPD</name>
<feature type="domain" description="F-BAR" evidence="13">
    <location>
        <begin position="14"/>
        <end position="284"/>
    </location>
</feature>
<evidence type="ECO:0000256" key="11">
    <source>
        <dbReference type="SAM" id="MobiDB-lite"/>
    </source>
</evidence>
<dbReference type="SMART" id="SM00055">
    <property type="entry name" value="FCH"/>
    <property type="match status" value="1"/>
</dbReference>
<feature type="compositionally biased region" description="Basic and acidic residues" evidence="11">
    <location>
        <begin position="878"/>
        <end position="894"/>
    </location>
</feature>
<comment type="subcellular location">
    <subcellularLocation>
        <location evidence="1">Cell projection</location>
    </subcellularLocation>
    <subcellularLocation>
        <location evidence="2">Cytoplasmic vesicle</location>
    </subcellularLocation>
</comment>
<keyword evidence="3 8" id="KW-0728">SH3 domain</keyword>
<feature type="domain" description="SH3" evidence="12">
    <location>
        <begin position="543"/>
        <end position="604"/>
    </location>
</feature>
<feature type="region of interest" description="Disordered" evidence="11">
    <location>
        <begin position="729"/>
        <end position="782"/>
    </location>
</feature>
<accession>U4TPJ7</accession>
<dbReference type="OrthoDB" id="10065861at2759"/>
<dbReference type="Pfam" id="PF00611">
    <property type="entry name" value="FCH"/>
    <property type="match status" value="1"/>
</dbReference>
<organism evidence="14 16">
    <name type="scientific">Dendroctonus ponderosae</name>
    <name type="common">Mountain pine beetle</name>
    <dbReference type="NCBI Taxonomy" id="77166"/>
    <lineage>
        <taxon>Eukaryota</taxon>
        <taxon>Metazoa</taxon>
        <taxon>Ecdysozoa</taxon>
        <taxon>Arthropoda</taxon>
        <taxon>Hexapoda</taxon>
        <taxon>Insecta</taxon>
        <taxon>Pterygota</taxon>
        <taxon>Neoptera</taxon>
        <taxon>Endopterygota</taxon>
        <taxon>Coleoptera</taxon>
        <taxon>Polyphaga</taxon>
        <taxon>Cucujiformia</taxon>
        <taxon>Curculionidae</taxon>
        <taxon>Scolytinae</taxon>
        <taxon>Dendroctonus</taxon>
    </lineage>
</organism>
<dbReference type="Pfam" id="PF00018">
    <property type="entry name" value="SH3_1"/>
    <property type="match status" value="2"/>
</dbReference>
<dbReference type="GO" id="GO:0051495">
    <property type="term" value="P:positive regulation of cytoskeleton organization"/>
    <property type="evidence" value="ECO:0007669"/>
    <property type="project" value="UniProtKB-ARBA"/>
</dbReference>
<dbReference type="SMART" id="SM00326">
    <property type="entry name" value="SH3"/>
    <property type="match status" value="2"/>
</dbReference>
<keyword evidence="7" id="KW-0968">Cytoplasmic vesicle</keyword>
<dbReference type="FunFam" id="2.30.30.40:FF:000107">
    <property type="entry name" value="FCH and double SH3 domains 1"/>
    <property type="match status" value="1"/>
</dbReference>
<evidence type="ECO:0000259" key="13">
    <source>
        <dbReference type="PROSITE" id="PS51741"/>
    </source>
</evidence>
<evidence type="ECO:0000256" key="9">
    <source>
        <dbReference type="PROSITE-ProRule" id="PRU01077"/>
    </source>
</evidence>
<evidence type="ECO:0008006" key="17">
    <source>
        <dbReference type="Google" id="ProtNLM"/>
    </source>
</evidence>
<proteinExistence type="predicted"/>
<dbReference type="PRINTS" id="PR00452">
    <property type="entry name" value="SH3DOMAIN"/>
</dbReference>
<evidence type="ECO:0000256" key="2">
    <source>
        <dbReference type="ARBA" id="ARBA00004541"/>
    </source>
</evidence>
<dbReference type="Proteomes" id="UP000030742">
    <property type="component" value="Unassembled WGS sequence"/>
</dbReference>
<dbReference type="InterPro" id="IPR031160">
    <property type="entry name" value="F_BAR_dom"/>
</dbReference>
<keyword evidence="6" id="KW-0966">Cell projection</keyword>
<feature type="domain" description="SH3" evidence="12">
    <location>
        <begin position="660"/>
        <end position="723"/>
    </location>
</feature>
<dbReference type="InterPro" id="IPR027267">
    <property type="entry name" value="AH/BAR_dom_sf"/>
</dbReference>
<evidence type="ECO:0000256" key="10">
    <source>
        <dbReference type="SAM" id="Coils"/>
    </source>
</evidence>
<gene>
    <name evidence="14" type="ORF">D910_00234</name>
    <name evidence="15" type="ORF">D910_00669</name>
</gene>
<dbReference type="PANTHER" id="PTHR15735">
    <property type="entry name" value="FCH AND DOUBLE SH3 DOMAINS PROTEIN"/>
    <property type="match status" value="1"/>
</dbReference>
<dbReference type="CDD" id="cd11761">
    <property type="entry name" value="SH3_FCHSD_1"/>
    <property type="match status" value="1"/>
</dbReference>
<evidence type="ECO:0000313" key="15">
    <source>
        <dbReference type="EMBL" id="ERL83576.1"/>
    </source>
</evidence>
<dbReference type="PROSITE" id="PS50002">
    <property type="entry name" value="SH3"/>
    <property type="match status" value="2"/>
</dbReference>
<evidence type="ECO:0000313" key="14">
    <source>
        <dbReference type="EMBL" id="ERL83334.1"/>
    </source>
</evidence>
<feature type="region of interest" description="Disordered" evidence="11">
    <location>
        <begin position="795"/>
        <end position="894"/>
    </location>
</feature>
<dbReference type="InterPro" id="IPR035460">
    <property type="entry name" value="FCHSD_SH3_1"/>
</dbReference>
<keyword evidence="9 10" id="KW-0175">Coiled coil</keyword>
<keyword evidence="5" id="KW-0446">Lipid-binding</keyword>
<dbReference type="PANTHER" id="PTHR15735:SF21">
    <property type="entry name" value="PROTEIN NERVOUS WRECK"/>
    <property type="match status" value="1"/>
</dbReference>
<dbReference type="GO" id="GO:1902905">
    <property type="term" value="P:positive regulation of supramolecular fiber organization"/>
    <property type="evidence" value="ECO:0007669"/>
    <property type="project" value="UniProtKB-ARBA"/>
</dbReference>
<evidence type="ECO:0000313" key="16">
    <source>
        <dbReference type="Proteomes" id="UP000030742"/>
    </source>
</evidence>
<evidence type="ECO:0000256" key="3">
    <source>
        <dbReference type="ARBA" id="ARBA00022443"/>
    </source>
</evidence>
<dbReference type="InterPro" id="IPR001452">
    <property type="entry name" value="SH3_domain"/>
</dbReference>
<dbReference type="SUPFAM" id="SSF103657">
    <property type="entry name" value="BAR/IMD domain-like"/>
    <property type="match status" value="1"/>
</dbReference>
<protein>
    <recommendedName>
        <fullName evidence="17">FCH and double SH3 domains protein 2</fullName>
    </recommendedName>
</protein>
<dbReference type="GO" id="GO:0008289">
    <property type="term" value="F:lipid binding"/>
    <property type="evidence" value="ECO:0007669"/>
    <property type="project" value="UniProtKB-KW"/>
</dbReference>
<dbReference type="Gene3D" id="2.30.30.40">
    <property type="entry name" value="SH3 Domains"/>
    <property type="match status" value="2"/>
</dbReference>
<feature type="compositionally biased region" description="Pro residues" evidence="11">
    <location>
        <begin position="738"/>
        <end position="749"/>
    </location>
</feature>
<dbReference type="GO" id="GO:0042995">
    <property type="term" value="C:cell projection"/>
    <property type="evidence" value="ECO:0007669"/>
    <property type="project" value="UniProtKB-SubCell"/>
</dbReference>
<dbReference type="EMBL" id="KB630005">
    <property type="protein sequence ID" value="ERL83334.1"/>
    <property type="molecule type" value="Genomic_DNA"/>
</dbReference>
<reference evidence="14 16" key="1">
    <citation type="journal article" date="2013" name="Genome Biol.">
        <title>Draft genome of the mountain pine beetle, Dendroctonus ponderosae Hopkins, a major forest pest.</title>
        <authorList>
            <person name="Keeling C.I."/>
            <person name="Yuen M.M."/>
            <person name="Liao N.Y."/>
            <person name="Docking T.R."/>
            <person name="Chan S.K."/>
            <person name="Taylor G.A."/>
            <person name="Palmquist D.L."/>
            <person name="Jackman S.D."/>
            <person name="Nguyen A."/>
            <person name="Li M."/>
            <person name="Henderson H."/>
            <person name="Janes J.K."/>
            <person name="Zhao Y."/>
            <person name="Pandoh P."/>
            <person name="Moore R."/>
            <person name="Sperling F.A."/>
            <person name="Huber D.P."/>
            <person name="Birol I."/>
            <person name="Jones S.J."/>
            <person name="Bohlmann J."/>
        </authorList>
    </citation>
    <scope>NUCLEOTIDE SEQUENCE</scope>
</reference>
<evidence type="ECO:0000256" key="6">
    <source>
        <dbReference type="ARBA" id="ARBA00023273"/>
    </source>
</evidence>
<dbReference type="InterPro" id="IPR036028">
    <property type="entry name" value="SH3-like_dom_sf"/>
</dbReference>
<feature type="compositionally biased region" description="Polar residues" evidence="11">
    <location>
        <begin position="816"/>
        <end position="832"/>
    </location>
</feature>
<sequence>MSMELNRHSMGNYAKFLKNLHSEQINKLCMKNQHECDLLEDIRTFTLKRSAIEKSYSEALLKISSAYLNKKIPNIPDIKNMWSVWRTVLEENEKLARARLAAVEVFQQQIADDAKVLRSHKVQMAKKVVDHLSLVHKELQACVQDVDKTKKLYFDEEHTAHDVRDKARDIEEKLKKKKGSFFQSITSLQKNSQKFSSKRDQLEEKSTGARNDYLLCLAAANAHQTRYFVTDLQLGMNAMESGVYDKVAEYLTLMGRTELLTCKAMENSFSTIRDQAKQLTREYNLQCCYLYYPVLKQHIQYDFEPCDMDPVDHITVDHDSAAATLSKEARRWATKIARENNNIKENIRKLQTYNAMREAGQKTDPNDPNGPDLETKIEEAKQCIRRAETAKVKAEARIEYLREGGVNVEDWLQEAESLNVQDIQRSASSLSVIEVYILDHWLKCTFCLLQDHPSSDSFYDSDFAEGEQVTAPIESVKQEKEPEELQQEQLESQEVDAVLEQERQRIEQLTAGWDDPTQVDWGAEEEAMGKTEDFQLGSPPPSGPLLRCTALYSYTAQNPDELTIVENEQLEVVGEGDGDGWLRARNYRGEEGYVPHNYLDIEREQSATTPGLQAQISFSSVDYTIDNEEENQPQTETTQSPEQISVISMPIQKTMSGSDAPTSYCIALYDYDGEGGEELTFEEGQIIKVLSKCAHSIDDGWWQGELEGRIGNFPSLVVEECDEFGEPLTNQWDETPPQSAPPVFTPPDIPNFLKEPAEDFPEPPSSNGKEIAQPNDKGGDDFSLGVAQIVITAATPMMEEPEQPFPPPEEDVVIVNHQNDPTADSGSGQLVISSSTGSDGETTGPSTAENSVSQAPMPADSDPPKQVVGGRASIPDELEPHQLARLQDLKESNA</sequence>
<dbReference type="GO" id="GO:0031594">
    <property type="term" value="C:neuromuscular junction"/>
    <property type="evidence" value="ECO:0007669"/>
    <property type="project" value="TreeGrafter"/>
</dbReference>
<dbReference type="GO" id="GO:0007274">
    <property type="term" value="P:neuromuscular synaptic transmission"/>
    <property type="evidence" value="ECO:0007669"/>
    <property type="project" value="TreeGrafter"/>
</dbReference>
<feature type="compositionally biased region" description="Low complexity" evidence="11">
    <location>
        <begin position="833"/>
        <end position="847"/>
    </location>
</feature>
<dbReference type="PROSITE" id="PS51741">
    <property type="entry name" value="F_BAR"/>
    <property type="match status" value="1"/>
</dbReference>
<dbReference type="FunFam" id="1.20.1270.60:FF:000039">
    <property type="entry name" value="FCH and double SH3 domains protein"/>
    <property type="match status" value="1"/>
</dbReference>
<evidence type="ECO:0000256" key="1">
    <source>
        <dbReference type="ARBA" id="ARBA00004316"/>
    </source>
</evidence>
<feature type="coiled-coil region" evidence="10">
    <location>
        <begin position="473"/>
        <end position="505"/>
    </location>
</feature>
<evidence type="ECO:0000256" key="7">
    <source>
        <dbReference type="ARBA" id="ARBA00023329"/>
    </source>
</evidence>
<evidence type="ECO:0000259" key="12">
    <source>
        <dbReference type="PROSITE" id="PS50002"/>
    </source>
</evidence>
<keyword evidence="4" id="KW-0677">Repeat</keyword>